<proteinExistence type="predicted"/>
<gene>
    <name evidence="1" type="ORF">FPZ47_03760</name>
</gene>
<sequence length="100" mass="10940">MGFLAAPPRINSPNLKTTLSEFEIAVGEAAQNAVWNTQHQLTHHLAEDDPLRAQYLREYQQSIGRQVLATIIALRASACRSKHTQGLRASMVDPGAAMGM</sequence>
<name>A0A557XZT3_9MYCO</name>
<protein>
    <submittedName>
        <fullName evidence="1">Uncharacterized protein</fullName>
    </submittedName>
</protein>
<accession>A0A557XZT3</accession>
<reference evidence="1 2" key="1">
    <citation type="submission" date="2019-07" db="EMBL/GenBank/DDBJ databases">
        <title>New Mycobacterium species.</title>
        <authorList>
            <person name="Tortoli E."/>
            <person name="Ghielmetti G."/>
            <person name="Friedel U."/>
            <person name="Trovato A."/>
        </authorList>
    </citation>
    <scope>NUCLEOTIDE SEQUENCE [LARGE SCALE GENOMIC DNA]</scope>
    <source>
        <strain evidence="1 2">16-83</strain>
    </source>
</reference>
<comment type="caution">
    <text evidence="1">The sequence shown here is derived from an EMBL/GenBank/DDBJ whole genome shotgun (WGS) entry which is preliminary data.</text>
</comment>
<evidence type="ECO:0000313" key="2">
    <source>
        <dbReference type="Proteomes" id="UP000320513"/>
    </source>
</evidence>
<keyword evidence="2" id="KW-1185">Reference proteome</keyword>
<evidence type="ECO:0000313" key="1">
    <source>
        <dbReference type="EMBL" id="TVS91716.1"/>
    </source>
</evidence>
<dbReference type="EMBL" id="VMQU01000009">
    <property type="protein sequence ID" value="TVS91716.1"/>
    <property type="molecule type" value="Genomic_DNA"/>
</dbReference>
<dbReference type="Proteomes" id="UP000320513">
    <property type="component" value="Unassembled WGS sequence"/>
</dbReference>
<dbReference type="RefSeq" id="WP_144946194.1">
    <property type="nucleotide sequence ID" value="NZ_VMQU01000009.1"/>
</dbReference>
<dbReference type="AlphaFoldDB" id="A0A557XZT3"/>
<organism evidence="1 2">
    <name type="scientific">Mycobacterium helveticum</name>
    <dbReference type="NCBI Taxonomy" id="2592811"/>
    <lineage>
        <taxon>Bacteria</taxon>
        <taxon>Bacillati</taxon>
        <taxon>Actinomycetota</taxon>
        <taxon>Actinomycetes</taxon>
        <taxon>Mycobacteriales</taxon>
        <taxon>Mycobacteriaceae</taxon>
        <taxon>Mycobacterium</taxon>
    </lineage>
</organism>
<dbReference type="OrthoDB" id="4730506at2"/>